<gene>
    <name evidence="2" type="primary">POM121L12</name>
</gene>
<organism evidence="1 2">
    <name type="scientific">Galeopterus variegatus</name>
    <name type="common">Malayan flying lemur</name>
    <name type="synonym">Cynocephalus variegatus</name>
    <dbReference type="NCBI Taxonomy" id="482537"/>
    <lineage>
        <taxon>Eukaryota</taxon>
        <taxon>Metazoa</taxon>
        <taxon>Chordata</taxon>
        <taxon>Craniata</taxon>
        <taxon>Vertebrata</taxon>
        <taxon>Euteleostomi</taxon>
        <taxon>Mammalia</taxon>
        <taxon>Eutheria</taxon>
        <taxon>Euarchontoglires</taxon>
        <taxon>Dermoptera</taxon>
        <taxon>Cynocephalidae</taxon>
        <taxon>Galeopterus</taxon>
    </lineage>
</organism>
<protein>
    <submittedName>
        <fullName evidence="2">POM121-like protein 12</fullName>
    </submittedName>
</protein>
<keyword evidence="1" id="KW-1185">Reference proteome</keyword>
<dbReference type="RefSeq" id="XP_008581223.1">
    <property type="nucleotide sequence ID" value="XM_008583001.1"/>
</dbReference>
<dbReference type="Proteomes" id="UP000694923">
    <property type="component" value="Unplaced"/>
</dbReference>
<proteinExistence type="predicted"/>
<dbReference type="Pfam" id="PF15229">
    <property type="entry name" value="POM121"/>
    <property type="match status" value="1"/>
</dbReference>
<evidence type="ECO:0000313" key="1">
    <source>
        <dbReference type="Proteomes" id="UP000694923"/>
    </source>
</evidence>
<evidence type="ECO:0000313" key="2">
    <source>
        <dbReference type="RefSeq" id="XP_008581223.1"/>
    </source>
</evidence>
<reference evidence="2" key="1">
    <citation type="submission" date="2025-08" db="UniProtKB">
        <authorList>
            <consortium name="RefSeq"/>
        </authorList>
    </citation>
    <scope>IDENTIFICATION</scope>
</reference>
<dbReference type="GeneID" id="103598935"/>
<name>A0ABM0RKT2_GALVR</name>
<accession>A0ABM0RKT2</accession>
<sequence length="130" mass="13720">MPDPGPSAFKPLLKNGVVASFVPRPGPLSRSLCSWSLSVCEEEADSRPWPCVRPSLSAPPPAAVPPQCHRSATAGLRSSAAKLADAALLRPGPTSHAQEWCWRGPVTPEDTRLLAALVSKSQSPATSSWD</sequence>